<keyword evidence="4 10" id="KW-0812">Transmembrane</keyword>
<organism evidence="12 13">
    <name type="scientific">Ectocarpus siliculosus</name>
    <name type="common">Brown alga</name>
    <name type="synonym">Conferva siliculosa</name>
    <dbReference type="NCBI Taxonomy" id="2880"/>
    <lineage>
        <taxon>Eukaryota</taxon>
        <taxon>Sar</taxon>
        <taxon>Stramenopiles</taxon>
        <taxon>Ochrophyta</taxon>
        <taxon>PX clade</taxon>
        <taxon>Phaeophyceae</taxon>
        <taxon>Ectocarpales</taxon>
        <taxon>Ectocarpaceae</taxon>
        <taxon>Ectocarpus</taxon>
    </lineage>
</organism>
<dbReference type="InParanoid" id="D8LDF8"/>
<dbReference type="AlphaFoldDB" id="D8LDF8"/>
<evidence type="ECO:0000313" key="13">
    <source>
        <dbReference type="Proteomes" id="UP000002630"/>
    </source>
</evidence>
<dbReference type="GO" id="GO:0034625">
    <property type="term" value="P:fatty acid elongation, monounsaturated fatty acid"/>
    <property type="evidence" value="ECO:0007669"/>
    <property type="project" value="TreeGrafter"/>
</dbReference>
<comment type="similarity">
    <text evidence="10">Belongs to the ELO family.</text>
</comment>
<feature type="compositionally biased region" description="Gly residues" evidence="11">
    <location>
        <begin position="433"/>
        <end position="442"/>
    </location>
</feature>
<proteinExistence type="inferred from homology"/>
<evidence type="ECO:0000256" key="1">
    <source>
        <dbReference type="ARBA" id="ARBA00004141"/>
    </source>
</evidence>
<keyword evidence="5 10" id="KW-0276">Fatty acid metabolism</keyword>
<feature type="transmembrane region" description="Helical" evidence="10">
    <location>
        <begin position="172"/>
        <end position="193"/>
    </location>
</feature>
<evidence type="ECO:0000256" key="10">
    <source>
        <dbReference type="RuleBase" id="RU361115"/>
    </source>
</evidence>
<feature type="transmembrane region" description="Helical" evidence="10">
    <location>
        <begin position="265"/>
        <end position="283"/>
    </location>
</feature>
<dbReference type="GO" id="GO:0042761">
    <property type="term" value="P:very long-chain fatty acid biosynthetic process"/>
    <property type="evidence" value="ECO:0007669"/>
    <property type="project" value="TreeGrafter"/>
</dbReference>
<feature type="transmembrane region" description="Helical" evidence="10">
    <location>
        <begin position="141"/>
        <end position="165"/>
    </location>
</feature>
<protein>
    <recommendedName>
        <fullName evidence="10">Elongation of fatty acids protein</fullName>
        <ecNumber evidence="10">2.3.1.-</ecNumber>
    </recommendedName>
</protein>
<dbReference type="OMA" id="LLIHICI"/>
<feature type="transmembrane region" description="Helical" evidence="10">
    <location>
        <begin position="46"/>
        <end position="65"/>
    </location>
</feature>
<evidence type="ECO:0000256" key="11">
    <source>
        <dbReference type="SAM" id="MobiDB-lite"/>
    </source>
</evidence>
<evidence type="ECO:0000256" key="5">
    <source>
        <dbReference type="ARBA" id="ARBA00022832"/>
    </source>
</evidence>
<dbReference type="Pfam" id="PF01151">
    <property type="entry name" value="ELO"/>
    <property type="match status" value="1"/>
</dbReference>
<reference evidence="12 13" key="1">
    <citation type="journal article" date="2010" name="Nature">
        <title>The Ectocarpus genome and the independent evolution of multicellularity in brown algae.</title>
        <authorList>
            <person name="Cock J.M."/>
            <person name="Sterck L."/>
            <person name="Rouze P."/>
            <person name="Scornet D."/>
            <person name="Allen A.E."/>
            <person name="Amoutzias G."/>
            <person name="Anthouard V."/>
            <person name="Artiguenave F."/>
            <person name="Aury J.M."/>
            <person name="Badger J.H."/>
            <person name="Beszteri B."/>
            <person name="Billiau K."/>
            <person name="Bonnet E."/>
            <person name="Bothwell J.H."/>
            <person name="Bowler C."/>
            <person name="Boyen C."/>
            <person name="Brownlee C."/>
            <person name="Carrano C.J."/>
            <person name="Charrier B."/>
            <person name="Cho G.Y."/>
            <person name="Coelho S.M."/>
            <person name="Collen J."/>
            <person name="Corre E."/>
            <person name="Da Silva C."/>
            <person name="Delage L."/>
            <person name="Delaroque N."/>
            <person name="Dittami S.M."/>
            <person name="Doulbeau S."/>
            <person name="Elias M."/>
            <person name="Farnham G."/>
            <person name="Gachon C.M."/>
            <person name="Gschloessl B."/>
            <person name="Heesch S."/>
            <person name="Jabbari K."/>
            <person name="Jubin C."/>
            <person name="Kawai H."/>
            <person name="Kimura K."/>
            <person name="Kloareg B."/>
            <person name="Kupper F.C."/>
            <person name="Lang D."/>
            <person name="Le Bail A."/>
            <person name="Leblanc C."/>
            <person name="Lerouge P."/>
            <person name="Lohr M."/>
            <person name="Lopez P.J."/>
            <person name="Martens C."/>
            <person name="Maumus F."/>
            <person name="Michel G."/>
            <person name="Miranda-Saavedra D."/>
            <person name="Morales J."/>
            <person name="Moreau H."/>
            <person name="Motomura T."/>
            <person name="Nagasato C."/>
            <person name="Napoli C.A."/>
            <person name="Nelson D.R."/>
            <person name="Nyvall-Collen P."/>
            <person name="Peters A.F."/>
            <person name="Pommier C."/>
            <person name="Potin P."/>
            <person name="Poulain J."/>
            <person name="Quesneville H."/>
            <person name="Read B."/>
            <person name="Rensing S.A."/>
            <person name="Ritter A."/>
            <person name="Rousvoal S."/>
            <person name="Samanta M."/>
            <person name="Samson G."/>
            <person name="Schroeder D.C."/>
            <person name="Segurens B."/>
            <person name="Strittmatter M."/>
            <person name="Tonon T."/>
            <person name="Tregear J.W."/>
            <person name="Valentin K."/>
            <person name="von Dassow P."/>
            <person name="Yamagishi T."/>
            <person name="Van de Peer Y."/>
            <person name="Wincker P."/>
        </authorList>
    </citation>
    <scope>NUCLEOTIDE SEQUENCE [LARGE SCALE GENOMIC DNA]</scope>
    <source>
        <strain evidence="13">Ec32 / CCAP1310/4</strain>
    </source>
</reference>
<dbReference type="GO" id="GO:0019367">
    <property type="term" value="P:fatty acid elongation, saturated fatty acid"/>
    <property type="evidence" value="ECO:0007669"/>
    <property type="project" value="TreeGrafter"/>
</dbReference>
<dbReference type="EC" id="2.3.1.-" evidence="10"/>
<dbReference type="GO" id="GO:0005789">
    <property type="term" value="C:endoplasmic reticulum membrane"/>
    <property type="evidence" value="ECO:0007669"/>
    <property type="project" value="TreeGrafter"/>
</dbReference>
<evidence type="ECO:0000256" key="8">
    <source>
        <dbReference type="ARBA" id="ARBA00023136"/>
    </source>
</evidence>
<dbReference type="PANTHER" id="PTHR11157:SF126">
    <property type="entry name" value="ELONGATION OF VERY LONG CHAIN FATTY ACIDS PROTEIN"/>
    <property type="match status" value="1"/>
</dbReference>
<feature type="transmembrane region" description="Helical" evidence="10">
    <location>
        <begin position="199"/>
        <end position="223"/>
    </location>
</feature>
<dbReference type="Proteomes" id="UP000002630">
    <property type="component" value="Linkage Group LG10"/>
</dbReference>
<evidence type="ECO:0000256" key="9">
    <source>
        <dbReference type="ARBA" id="ARBA00023160"/>
    </source>
</evidence>
<dbReference type="EMBL" id="FN649735">
    <property type="protein sequence ID" value="CBN74023.1"/>
    <property type="molecule type" value="Genomic_DNA"/>
</dbReference>
<dbReference type="EMBL" id="FN647877">
    <property type="protein sequence ID" value="CBN74023.1"/>
    <property type="molecule type" value="Genomic_DNA"/>
</dbReference>
<dbReference type="OrthoDB" id="434092at2759"/>
<sequence length="454" mass="48679">MVFVRLYQRVSQSYEVALGQYQDRVAAGLQPSTRVVNLYSVGTEEGLLVCANFLYLGLVVLLYLRMLRRKEPVRLRALMLGYNTLNVCISLFVACSLLFFKVSSRGFNGEGRDGSVVSPGGGGGVGGFVCNPLRTDLQGQMVARVFAVFYLQKYLELVDTFLFLLRRSFRQVTFFHLFHHCSITVIVGSILPFDFNGDMYLPIMLNSIVHVLVYLHYVLSALGKHSWWSRHLTKLQLTQFAVILVQSATAFYRGPDCGSPDFVKVVLLLYMISLLGLFALFFVKRSLLGPAEDPGMCGVIKSLEADSSGGIGGTAGKTEGVVAAPAAAAAGSWHGNVLLDEVGAAEIWLPPGFPAETLAGSTTYSYQLTPVGAPMPGLFVSEEIATATSRGSKPISRLRGDSNDAGSCISFSVKGGKPRFTVSWAVTAVGAPCGGGGGGTGGKQPLSPSHKSSE</sequence>
<feature type="region of interest" description="Disordered" evidence="11">
    <location>
        <begin position="433"/>
        <end position="454"/>
    </location>
</feature>
<evidence type="ECO:0000256" key="2">
    <source>
        <dbReference type="ARBA" id="ARBA00022516"/>
    </source>
</evidence>
<feature type="transmembrane region" description="Helical" evidence="10">
    <location>
        <begin position="77"/>
        <end position="100"/>
    </location>
</feature>
<keyword evidence="9 10" id="KW-0275">Fatty acid biosynthesis</keyword>
<dbReference type="GO" id="GO:0030148">
    <property type="term" value="P:sphingolipid biosynthetic process"/>
    <property type="evidence" value="ECO:0007669"/>
    <property type="project" value="TreeGrafter"/>
</dbReference>
<dbReference type="STRING" id="2880.D8LDF8"/>
<dbReference type="GO" id="GO:0009922">
    <property type="term" value="F:fatty acid elongase activity"/>
    <property type="evidence" value="ECO:0007669"/>
    <property type="project" value="InterPro"/>
</dbReference>
<keyword evidence="2 10" id="KW-0444">Lipid biosynthesis</keyword>
<dbReference type="InterPro" id="IPR002076">
    <property type="entry name" value="ELO_fam"/>
</dbReference>
<evidence type="ECO:0000256" key="6">
    <source>
        <dbReference type="ARBA" id="ARBA00022989"/>
    </source>
</evidence>
<evidence type="ECO:0000313" key="12">
    <source>
        <dbReference type="EMBL" id="CBN74023.1"/>
    </source>
</evidence>
<keyword evidence="8 10" id="KW-0472">Membrane</keyword>
<evidence type="ECO:0000256" key="4">
    <source>
        <dbReference type="ARBA" id="ARBA00022692"/>
    </source>
</evidence>
<evidence type="ECO:0000256" key="7">
    <source>
        <dbReference type="ARBA" id="ARBA00023098"/>
    </source>
</evidence>
<gene>
    <name evidence="12" type="ORF">Esi_0012_0037</name>
</gene>
<accession>D8LDF8</accession>
<comment type="subcellular location">
    <subcellularLocation>
        <location evidence="1">Membrane</location>
        <topology evidence="1">Multi-pass membrane protein</topology>
    </subcellularLocation>
</comment>
<keyword evidence="6 10" id="KW-1133">Transmembrane helix</keyword>
<keyword evidence="13" id="KW-1185">Reference proteome</keyword>
<dbReference type="GO" id="GO:0034626">
    <property type="term" value="P:fatty acid elongation, polyunsaturated fatty acid"/>
    <property type="evidence" value="ECO:0007669"/>
    <property type="project" value="TreeGrafter"/>
</dbReference>
<keyword evidence="7 10" id="KW-0443">Lipid metabolism</keyword>
<evidence type="ECO:0000256" key="3">
    <source>
        <dbReference type="ARBA" id="ARBA00022679"/>
    </source>
</evidence>
<dbReference type="eggNOG" id="KOG3071">
    <property type="taxonomic scope" value="Eukaryota"/>
</dbReference>
<dbReference type="PANTHER" id="PTHR11157">
    <property type="entry name" value="FATTY ACID ACYL TRANSFERASE-RELATED"/>
    <property type="match status" value="1"/>
</dbReference>
<name>D8LDF8_ECTSI</name>
<comment type="catalytic activity">
    <reaction evidence="10">
        <text>an acyl-CoA + malonyl-CoA + H(+) = a 3-oxoacyl-CoA + CO2 + CoA</text>
        <dbReference type="Rhea" id="RHEA:50252"/>
        <dbReference type="ChEBI" id="CHEBI:15378"/>
        <dbReference type="ChEBI" id="CHEBI:16526"/>
        <dbReference type="ChEBI" id="CHEBI:57287"/>
        <dbReference type="ChEBI" id="CHEBI:57384"/>
        <dbReference type="ChEBI" id="CHEBI:58342"/>
        <dbReference type="ChEBI" id="CHEBI:90726"/>
    </reaction>
    <physiologicalReaction direction="left-to-right" evidence="10">
        <dbReference type="Rhea" id="RHEA:50253"/>
    </physiologicalReaction>
</comment>
<keyword evidence="3 10" id="KW-0808">Transferase</keyword>